<reference evidence="1" key="1">
    <citation type="submission" date="2021-03" db="EMBL/GenBank/DDBJ databases">
        <title>Draft genome sequence of rust myrtle Austropuccinia psidii MF-1, a brazilian biotype.</title>
        <authorList>
            <person name="Quecine M.C."/>
            <person name="Pachon D.M.R."/>
            <person name="Bonatelli M.L."/>
            <person name="Correr F.H."/>
            <person name="Franceschini L.M."/>
            <person name="Leite T.F."/>
            <person name="Margarido G.R.A."/>
            <person name="Almeida C.A."/>
            <person name="Ferrarezi J.A."/>
            <person name="Labate C.A."/>
        </authorList>
    </citation>
    <scope>NUCLEOTIDE SEQUENCE</scope>
    <source>
        <strain evidence="1">MF-1</strain>
    </source>
</reference>
<evidence type="ECO:0000313" key="1">
    <source>
        <dbReference type="EMBL" id="MBW0513539.1"/>
    </source>
</evidence>
<dbReference type="EMBL" id="AVOT02023488">
    <property type="protein sequence ID" value="MBW0513539.1"/>
    <property type="molecule type" value="Genomic_DNA"/>
</dbReference>
<protein>
    <submittedName>
        <fullName evidence="1">Uncharacterized protein</fullName>
    </submittedName>
</protein>
<evidence type="ECO:0000313" key="2">
    <source>
        <dbReference type="Proteomes" id="UP000765509"/>
    </source>
</evidence>
<gene>
    <name evidence="1" type="ORF">O181_053254</name>
</gene>
<proteinExistence type="predicted"/>
<sequence>MNKLFNVCQNIKPQRQSHVFGNTPYHQEDIKPDSPIDSKQFPSSKLQDGENMTFSYKEELKQLAEETQWPKFPGVGEYDHMELIHYICQLFIDVPIIPDYWIISRMNKELKVYAIIWYTEMKEIHRRINWQWWKSKIIQK</sequence>
<comment type="caution">
    <text evidence="1">The sequence shown here is derived from an EMBL/GenBank/DDBJ whole genome shotgun (WGS) entry which is preliminary data.</text>
</comment>
<dbReference type="AlphaFoldDB" id="A0A9Q3E2A2"/>
<name>A0A9Q3E2A2_9BASI</name>
<dbReference type="Proteomes" id="UP000765509">
    <property type="component" value="Unassembled WGS sequence"/>
</dbReference>
<keyword evidence="2" id="KW-1185">Reference proteome</keyword>
<organism evidence="1 2">
    <name type="scientific">Austropuccinia psidii MF-1</name>
    <dbReference type="NCBI Taxonomy" id="1389203"/>
    <lineage>
        <taxon>Eukaryota</taxon>
        <taxon>Fungi</taxon>
        <taxon>Dikarya</taxon>
        <taxon>Basidiomycota</taxon>
        <taxon>Pucciniomycotina</taxon>
        <taxon>Pucciniomycetes</taxon>
        <taxon>Pucciniales</taxon>
        <taxon>Sphaerophragmiaceae</taxon>
        <taxon>Austropuccinia</taxon>
    </lineage>
</organism>
<accession>A0A9Q3E2A2</accession>